<keyword evidence="9" id="KW-0408">Iron</keyword>
<dbReference type="GO" id="GO:0016020">
    <property type="term" value="C:membrane"/>
    <property type="evidence" value="ECO:0007669"/>
    <property type="project" value="UniProtKB-SubCell"/>
</dbReference>
<keyword evidence="6" id="KW-0479">Metal-binding</keyword>
<keyword evidence="8 11" id="KW-1133">Transmembrane helix</keyword>
<dbReference type="AlphaFoldDB" id="A0A200Q071"/>
<evidence type="ECO:0000256" key="3">
    <source>
        <dbReference type="ARBA" id="ARBA00022448"/>
    </source>
</evidence>
<comment type="caution">
    <text evidence="13">The sequence shown here is derived from an EMBL/GenBank/DDBJ whole genome shotgun (WGS) entry which is preliminary data.</text>
</comment>
<gene>
    <name evidence="13" type="ORF">BVC80_1321g3</name>
</gene>
<evidence type="ECO:0000256" key="7">
    <source>
        <dbReference type="ARBA" id="ARBA00022982"/>
    </source>
</evidence>
<evidence type="ECO:0000256" key="6">
    <source>
        <dbReference type="ARBA" id="ARBA00022723"/>
    </source>
</evidence>
<dbReference type="InParanoid" id="A0A200Q071"/>
<dbReference type="Proteomes" id="UP000195402">
    <property type="component" value="Unassembled WGS sequence"/>
</dbReference>
<dbReference type="SMART" id="SM00665">
    <property type="entry name" value="B561"/>
    <property type="match status" value="1"/>
</dbReference>
<dbReference type="STRING" id="56857.A0A200Q071"/>
<feature type="transmembrane region" description="Helical" evidence="11">
    <location>
        <begin position="123"/>
        <end position="147"/>
    </location>
</feature>
<evidence type="ECO:0000256" key="4">
    <source>
        <dbReference type="ARBA" id="ARBA00022617"/>
    </source>
</evidence>
<feature type="transmembrane region" description="Helical" evidence="11">
    <location>
        <begin position="159"/>
        <end position="178"/>
    </location>
</feature>
<protein>
    <submittedName>
        <fullName evidence="13">Cytochrome b561</fullName>
    </submittedName>
</protein>
<keyword evidence="10 11" id="KW-0472">Membrane</keyword>
<keyword evidence="14" id="KW-1185">Reference proteome</keyword>
<evidence type="ECO:0000256" key="9">
    <source>
        <dbReference type="ARBA" id="ARBA00023004"/>
    </source>
</evidence>
<evidence type="ECO:0000256" key="5">
    <source>
        <dbReference type="ARBA" id="ARBA00022692"/>
    </source>
</evidence>
<evidence type="ECO:0000256" key="2">
    <source>
        <dbReference type="ARBA" id="ARBA00004141"/>
    </source>
</evidence>
<dbReference type="Pfam" id="PF03188">
    <property type="entry name" value="Cytochrom_B561"/>
    <property type="match status" value="1"/>
</dbReference>
<feature type="transmembrane region" description="Helical" evidence="11">
    <location>
        <begin position="9"/>
        <end position="35"/>
    </location>
</feature>
<feature type="transmembrane region" description="Helical" evidence="11">
    <location>
        <begin position="55"/>
        <end position="76"/>
    </location>
</feature>
<dbReference type="PROSITE" id="PS50939">
    <property type="entry name" value="CYTOCHROME_B561"/>
    <property type="match status" value="1"/>
</dbReference>
<evidence type="ECO:0000256" key="1">
    <source>
        <dbReference type="ARBA" id="ARBA00001970"/>
    </source>
</evidence>
<keyword evidence="3" id="KW-0813">Transport</keyword>
<keyword evidence="4" id="KW-0349">Heme</keyword>
<dbReference type="PANTHER" id="PTHR10106:SF43">
    <property type="entry name" value="CYTOCHROME B561 FAMILY PROTEIN, EXPRESSED"/>
    <property type="match status" value="1"/>
</dbReference>
<evidence type="ECO:0000259" key="12">
    <source>
        <dbReference type="PROSITE" id="PS50939"/>
    </source>
</evidence>
<name>A0A200Q071_MACCD</name>
<keyword evidence="7" id="KW-0249">Electron transport</keyword>
<dbReference type="InterPro" id="IPR043205">
    <property type="entry name" value="CYB561/CYBRD1-like"/>
</dbReference>
<feature type="domain" description="Cytochrome b561" evidence="12">
    <location>
        <begin position="19"/>
        <end position="219"/>
    </location>
</feature>
<feature type="transmembrane region" description="Helical" evidence="11">
    <location>
        <begin position="198"/>
        <end position="220"/>
    </location>
</feature>
<evidence type="ECO:0000256" key="10">
    <source>
        <dbReference type="ARBA" id="ARBA00023136"/>
    </source>
</evidence>
<dbReference type="PANTHER" id="PTHR10106">
    <property type="entry name" value="CYTOCHROME B561-RELATED"/>
    <property type="match status" value="1"/>
</dbReference>
<dbReference type="FunFam" id="1.20.120.1770:FF:000001">
    <property type="entry name" value="Cytochrome b reductase 1"/>
    <property type="match status" value="1"/>
</dbReference>
<sequence>MAAKNRSSFLLSATPVSVIAHLLGIAATTLVLVWILHFRGGLALKSETKQKIFNVHPVLMVIGFIIVGGEGIMAYKTVPSSSRKMQKLVHLVLLLIALLLGILGVFAVFKFHHELGIPDLYTLHSWLGIITICLFGLQWLFAFFSFWFPGAEMPIRARLVPWHAFVGMVIFLMAICTAETGLLQKFILLGLVRGQEALIVNFTGLIILLFGIAVGLTAILRRAYK</sequence>
<dbReference type="GO" id="GO:0016491">
    <property type="term" value="F:oxidoreductase activity"/>
    <property type="evidence" value="ECO:0007669"/>
    <property type="project" value="InterPro"/>
</dbReference>
<evidence type="ECO:0000256" key="8">
    <source>
        <dbReference type="ARBA" id="ARBA00022989"/>
    </source>
</evidence>
<dbReference type="CDD" id="cd08766">
    <property type="entry name" value="Cyt_b561_ACYB-1_like"/>
    <property type="match status" value="1"/>
</dbReference>
<keyword evidence="5 11" id="KW-0812">Transmembrane</keyword>
<dbReference type="InterPro" id="IPR006593">
    <property type="entry name" value="Cyt_b561/ferric_Rdtase_TM"/>
</dbReference>
<accession>A0A200Q071</accession>
<proteinExistence type="predicted"/>
<organism evidence="13 14">
    <name type="scientific">Macleaya cordata</name>
    <name type="common">Five-seeded plume-poppy</name>
    <name type="synonym">Bocconia cordata</name>
    <dbReference type="NCBI Taxonomy" id="56857"/>
    <lineage>
        <taxon>Eukaryota</taxon>
        <taxon>Viridiplantae</taxon>
        <taxon>Streptophyta</taxon>
        <taxon>Embryophyta</taxon>
        <taxon>Tracheophyta</taxon>
        <taxon>Spermatophyta</taxon>
        <taxon>Magnoliopsida</taxon>
        <taxon>Ranunculales</taxon>
        <taxon>Papaveraceae</taxon>
        <taxon>Papaveroideae</taxon>
        <taxon>Macleaya</taxon>
    </lineage>
</organism>
<evidence type="ECO:0000313" key="14">
    <source>
        <dbReference type="Proteomes" id="UP000195402"/>
    </source>
</evidence>
<dbReference type="EMBL" id="MVGT01003464">
    <property type="protein sequence ID" value="OVA03863.1"/>
    <property type="molecule type" value="Genomic_DNA"/>
</dbReference>
<comment type="subcellular location">
    <subcellularLocation>
        <location evidence="2">Membrane</location>
        <topology evidence="2">Multi-pass membrane protein</topology>
    </subcellularLocation>
</comment>
<reference evidence="13 14" key="1">
    <citation type="journal article" date="2017" name="Mol. Plant">
        <title>The Genome of Medicinal Plant Macleaya cordata Provides New Insights into Benzylisoquinoline Alkaloids Metabolism.</title>
        <authorList>
            <person name="Liu X."/>
            <person name="Liu Y."/>
            <person name="Huang P."/>
            <person name="Ma Y."/>
            <person name="Qing Z."/>
            <person name="Tang Q."/>
            <person name="Cao H."/>
            <person name="Cheng P."/>
            <person name="Zheng Y."/>
            <person name="Yuan Z."/>
            <person name="Zhou Y."/>
            <person name="Liu J."/>
            <person name="Tang Z."/>
            <person name="Zhuo Y."/>
            <person name="Zhang Y."/>
            <person name="Yu L."/>
            <person name="Huang J."/>
            <person name="Yang P."/>
            <person name="Peng Q."/>
            <person name="Zhang J."/>
            <person name="Jiang W."/>
            <person name="Zhang Z."/>
            <person name="Lin K."/>
            <person name="Ro D.K."/>
            <person name="Chen X."/>
            <person name="Xiong X."/>
            <person name="Shang Y."/>
            <person name="Huang S."/>
            <person name="Zeng J."/>
        </authorList>
    </citation>
    <scope>NUCLEOTIDE SEQUENCE [LARGE SCALE GENOMIC DNA]</scope>
    <source>
        <strain evidence="14">cv. BLH2017</strain>
        <tissue evidence="13">Root</tissue>
    </source>
</reference>
<dbReference type="GO" id="GO:0046872">
    <property type="term" value="F:metal ion binding"/>
    <property type="evidence" value="ECO:0007669"/>
    <property type="project" value="UniProtKB-KW"/>
</dbReference>
<dbReference type="Gene3D" id="1.20.120.1770">
    <property type="match status" value="1"/>
</dbReference>
<feature type="transmembrane region" description="Helical" evidence="11">
    <location>
        <begin position="88"/>
        <end position="111"/>
    </location>
</feature>
<evidence type="ECO:0000313" key="13">
    <source>
        <dbReference type="EMBL" id="OVA03863.1"/>
    </source>
</evidence>
<dbReference type="OMA" id="MAYKTVP"/>
<comment type="cofactor">
    <cofactor evidence="1">
        <name>heme b</name>
        <dbReference type="ChEBI" id="CHEBI:60344"/>
    </cofactor>
</comment>
<evidence type="ECO:0000256" key="11">
    <source>
        <dbReference type="SAM" id="Phobius"/>
    </source>
</evidence>
<dbReference type="OrthoDB" id="907479at2759"/>